<dbReference type="PROSITE" id="PS01162">
    <property type="entry name" value="QOR_ZETA_CRYSTAL"/>
    <property type="match status" value="1"/>
</dbReference>
<evidence type="ECO:0000313" key="3">
    <source>
        <dbReference type="Proteomes" id="UP001165378"/>
    </source>
</evidence>
<proteinExistence type="predicted"/>
<feature type="domain" description="Enoyl reductase (ER)" evidence="1">
    <location>
        <begin position="12"/>
        <end position="307"/>
    </location>
</feature>
<dbReference type="GO" id="GO:0016491">
    <property type="term" value="F:oxidoreductase activity"/>
    <property type="evidence" value="ECO:0007669"/>
    <property type="project" value="InterPro"/>
</dbReference>
<dbReference type="Pfam" id="PF13602">
    <property type="entry name" value="ADH_zinc_N_2"/>
    <property type="match status" value="1"/>
</dbReference>
<dbReference type="InterPro" id="IPR011032">
    <property type="entry name" value="GroES-like_sf"/>
</dbReference>
<dbReference type="InterPro" id="IPR002364">
    <property type="entry name" value="Quin_OxRdtase/zeta-crystal_CS"/>
</dbReference>
<dbReference type="EMBL" id="JAKFHA010000025">
    <property type="protein sequence ID" value="MCF2531657.1"/>
    <property type="molecule type" value="Genomic_DNA"/>
</dbReference>
<dbReference type="Pfam" id="PF08240">
    <property type="entry name" value="ADH_N"/>
    <property type="match status" value="1"/>
</dbReference>
<dbReference type="GO" id="GO:0008270">
    <property type="term" value="F:zinc ion binding"/>
    <property type="evidence" value="ECO:0007669"/>
    <property type="project" value="InterPro"/>
</dbReference>
<dbReference type="Proteomes" id="UP001165378">
    <property type="component" value="Unassembled WGS sequence"/>
</dbReference>
<dbReference type="InterPro" id="IPR036291">
    <property type="entry name" value="NAD(P)-bd_dom_sf"/>
</dbReference>
<evidence type="ECO:0000259" key="1">
    <source>
        <dbReference type="SMART" id="SM00829"/>
    </source>
</evidence>
<dbReference type="SUPFAM" id="SSF51735">
    <property type="entry name" value="NAD(P)-binding Rossmann-fold domains"/>
    <property type="match status" value="1"/>
</dbReference>
<dbReference type="AlphaFoldDB" id="A0AA41Q7L0"/>
<accession>A0AA41Q7L0</accession>
<dbReference type="CDD" id="cd05289">
    <property type="entry name" value="MDR_like_2"/>
    <property type="match status" value="1"/>
</dbReference>
<dbReference type="SMART" id="SM00829">
    <property type="entry name" value="PKS_ER"/>
    <property type="match status" value="1"/>
</dbReference>
<organism evidence="2 3">
    <name type="scientific">Yinghuangia soli</name>
    <dbReference type="NCBI Taxonomy" id="2908204"/>
    <lineage>
        <taxon>Bacteria</taxon>
        <taxon>Bacillati</taxon>
        <taxon>Actinomycetota</taxon>
        <taxon>Actinomycetes</taxon>
        <taxon>Kitasatosporales</taxon>
        <taxon>Streptomycetaceae</taxon>
        <taxon>Yinghuangia</taxon>
    </lineage>
</organism>
<dbReference type="Gene3D" id="3.40.50.720">
    <property type="entry name" value="NAD(P)-binding Rossmann-like Domain"/>
    <property type="match status" value="1"/>
</dbReference>
<dbReference type="PANTHER" id="PTHR44013">
    <property type="entry name" value="ZINC-TYPE ALCOHOL DEHYDROGENASE-LIKE PROTEIN C16A3.02C"/>
    <property type="match status" value="1"/>
</dbReference>
<dbReference type="InterPro" id="IPR052733">
    <property type="entry name" value="Chloroplast_QOR"/>
</dbReference>
<sequence length="309" mass="31835">MNMMAARIHSYGDPSVIRHEPVPRPRPARGEVLLRVAATSFNPTEAALRAGLLQAFMPLPLPHTLGWDVSGTVVELGPDVSTFRVGDQVVGRLDHAGAAAEYVCAPAATLTSAPASLPLAHAAALPIAGLSAWQAVFEHGRIAAGERVLINGAGGGVGGFATQLVKYAGAEVTATASPRSADAVRGQGADHVLDYTTTPLHTVTAEAFDTVLNLVPLAPGDAAGLAPLARPGGRIISIATPIEPLPGSGTFSTHMVARNDVAQLAALVALVDAGKVRPDISETAPLHRLADVHRRSEAGRIRGKIIVTP</sequence>
<dbReference type="RefSeq" id="WP_235056304.1">
    <property type="nucleotide sequence ID" value="NZ_JAKFHA010000025.1"/>
</dbReference>
<comment type="caution">
    <text evidence="2">The sequence shown here is derived from an EMBL/GenBank/DDBJ whole genome shotgun (WGS) entry which is preliminary data.</text>
</comment>
<dbReference type="PANTHER" id="PTHR44013:SF1">
    <property type="entry name" value="ZINC-TYPE ALCOHOL DEHYDROGENASE-LIKE PROTEIN C16A3.02C"/>
    <property type="match status" value="1"/>
</dbReference>
<reference evidence="2" key="1">
    <citation type="submission" date="2022-01" db="EMBL/GenBank/DDBJ databases">
        <title>Genome-Based Taxonomic Classification of the Phylum Actinobacteria.</title>
        <authorList>
            <person name="Gao Y."/>
        </authorList>
    </citation>
    <scope>NUCLEOTIDE SEQUENCE</scope>
    <source>
        <strain evidence="2">KLBMP 8922</strain>
    </source>
</reference>
<evidence type="ECO:0000313" key="2">
    <source>
        <dbReference type="EMBL" id="MCF2531657.1"/>
    </source>
</evidence>
<name>A0AA41Q7L0_9ACTN</name>
<dbReference type="Gene3D" id="3.90.180.10">
    <property type="entry name" value="Medium-chain alcohol dehydrogenases, catalytic domain"/>
    <property type="match status" value="1"/>
</dbReference>
<dbReference type="InterPro" id="IPR013154">
    <property type="entry name" value="ADH-like_N"/>
</dbReference>
<keyword evidence="3" id="KW-1185">Reference proteome</keyword>
<dbReference type="InterPro" id="IPR020843">
    <property type="entry name" value="ER"/>
</dbReference>
<gene>
    <name evidence="2" type="ORF">LZ495_31180</name>
</gene>
<dbReference type="SUPFAM" id="SSF50129">
    <property type="entry name" value="GroES-like"/>
    <property type="match status" value="1"/>
</dbReference>
<protein>
    <submittedName>
        <fullName evidence="2">NADP-dependent oxidoreductase</fullName>
    </submittedName>
</protein>